<keyword evidence="7" id="KW-1185">Reference proteome</keyword>
<organism evidence="6 7">
    <name type="scientific">Mytilus galloprovincialis</name>
    <name type="common">Mediterranean mussel</name>
    <dbReference type="NCBI Taxonomy" id="29158"/>
    <lineage>
        <taxon>Eukaryota</taxon>
        <taxon>Metazoa</taxon>
        <taxon>Spiralia</taxon>
        <taxon>Lophotrochozoa</taxon>
        <taxon>Mollusca</taxon>
        <taxon>Bivalvia</taxon>
        <taxon>Autobranchia</taxon>
        <taxon>Pteriomorphia</taxon>
        <taxon>Mytilida</taxon>
        <taxon>Mytiloidea</taxon>
        <taxon>Mytilidae</taxon>
        <taxon>Mytilinae</taxon>
        <taxon>Mytilus</taxon>
    </lineage>
</organism>
<dbReference type="SMART" id="SM00130">
    <property type="entry name" value="KR"/>
    <property type="match status" value="2"/>
</dbReference>
<dbReference type="PROSITE" id="PS50070">
    <property type="entry name" value="KRINGLE_2"/>
    <property type="match status" value="3"/>
</dbReference>
<sequence>MMNKIIIIITIAGVISAHSTYRDKIPNGHSVPNSCGTSQYWNTVGHLNPFHHTQLKNIFGNGFRANGHVWNEPFCKMDSDKDGKSNGEELGDPNCTWQPGQTPAGHAIGHPGICEPLESETDSEYKFGYSAHKVAFLRTDQHNYCRNPDGDLQGPWCFTSYLDFGYCTIPFFDLKPSSDKHEQHDECQFWSRICLIFEAAKLKTEICLLFGTDTSHAYRCKVYAEAYKMDHEGYTMDYDDGAMAIRCLKDVVVHICPQYVTYEGMPRSALPCLNCKMCKTKGRILTSAYLPSCHLRTFIRWHHDGITRSSRSRVAITSCIPGDIAMNPSRSCSPKARKSGRWFYDDSYPHSHHLTEKLADDHNYCRNPDNPPFGPWCYTTEPDTRWEYYTVPFCVLHKSFTKYYNRSCSMTCKYHVVYKPRYVKRIYLQNVLTCYSSADKKKHGRHFFSSCRSFINGFEISSKPDQDCRMDQQGMNYTGTISKTILGQKCQAWSSLVPNQHRYSIKIAYQENYCRNPDNEEYGPWCYTTDPDNEKYGSWCYTTDPDNEEYGPWCYTTDPDNEEYGPWCYTTDPDNEEYGPWCYTTDPDNEEYGSWCYTTDPDNEKYGPWCYTTDPDNEEYGPWCYTTPDNEEYGPWCIQLIQTMRSMVMVLYN</sequence>
<comment type="caution">
    <text evidence="3">Lacks conserved residue(s) required for the propagation of feature annotation.</text>
</comment>
<dbReference type="PROSITE" id="PS00021">
    <property type="entry name" value="KRINGLE_1"/>
    <property type="match status" value="3"/>
</dbReference>
<dbReference type="InterPro" id="IPR013806">
    <property type="entry name" value="Kringle-like"/>
</dbReference>
<dbReference type="SUPFAM" id="SSF57440">
    <property type="entry name" value="Kringle-like"/>
    <property type="match status" value="3"/>
</dbReference>
<dbReference type="InterPro" id="IPR057626">
    <property type="entry name" value="S-S_Temptin"/>
</dbReference>
<proteinExistence type="predicted"/>
<dbReference type="InterPro" id="IPR050759">
    <property type="entry name" value="Serine_protease_kringle"/>
</dbReference>
<dbReference type="PANTHER" id="PTHR24261">
    <property type="entry name" value="PLASMINOGEN-RELATED"/>
    <property type="match status" value="1"/>
</dbReference>
<keyword evidence="4" id="KW-0732">Signal</keyword>
<name>A0A8B6HPR6_MYTGA</name>
<dbReference type="OrthoDB" id="5917794at2759"/>
<keyword evidence="2" id="KW-1015">Disulfide bond</keyword>
<dbReference type="GO" id="GO:0005615">
    <property type="term" value="C:extracellular space"/>
    <property type="evidence" value="ECO:0007669"/>
    <property type="project" value="TreeGrafter"/>
</dbReference>
<dbReference type="EMBL" id="UYJE01010328">
    <property type="protein sequence ID" value="VDI82146.1"/>
    <property type="molecule type" value="Genomic_DNA"/>
</dbReference>
<dbReference type="InterPro" id="IPR018056">
    <property type="entry name" value="Kringle_CS"/>
</dbReference>
<dbReference type="GO" id="GO:0005102">
    <property type="term" value="F:signaling receptor binding"/>
    <property type="evidence" value="ECO:0007669"/>
    <property type="project" value="TreeGrafter"/>
</dbReference>
<feature type="signal peptide" evidence="4">
    <location>
        <begin position="1"/>
        <end position="17"/>
    </location>
</feature>
<protein>
    <recommendedName>
        <fullName evidence="5">Kringle domain-containing protein</fullName>
    </recommendedName>
</protein>
<evidence type="ECO:0000256" key="4">
    <source>
        <dbReference type="SAM" id="SignalP"/>
    </source>
</evidence>
<dbReference type="AlphaFoldDB" id="A0A8B6HPR6"/>
<evidence type="ECO:0000313" key="7">
    <source>
        <dbReference type="Proteomes" id="UP000596742"/>
    </source>
</evidence>
<accession>A0A8B6HPR6</accession>
<evidence type="ECO:0000256" key="1">
    <source>
        <dbReference type="ARBA" id="ARBA00022572"/>
    </source>
</evidence>
<keyword evidence="1 3" id="KW-0420">Kringle</keyword>
<evidence type="ECO:0000256" key="3">
    <source>
        <dbReference type="PROSITE-ProRule" id="PRU00121"/>
    </source>
</evidence>
<dbReference type="Gene3D" id="2.40.20.10">
    <property type="entry name" value="Plasminogen Kringle 4"/>
    <property type="match status" value="3"/>
</dbReference>
<comment type="caution">
    <text evidence="6">The sequence shown here is derived from an EMBL/GenBank/DDBJ whole genome shotgun (WGS) entry which is preliminary data.</text>
</comment>
<feature type="domain" description="Kringle" evidence="5">
    <location>
        <begin position="114"/>
        <end position="172"/>
    </location>
</feature>
<dbReference type="Pfam" id="PF24784">
    <property type="entry name" value="Temptin_C"/>
    <property type="match status" value="1"/>
</dbReference>
<dbReference type="GO" id="GO:0004175">
    <property type="term" value="F:endopeptidase activity"/>
    <property type="evidence" value="ECO:0007669"/>
    <property type="project" value="TreeGrafter"/>
</dbReference>
<evidence type="ECO:0000259" key="5">
    <source>
        <dbReference type="PROSITE" id="PS50070"/>
    </source>
</evidence>
<dbReference type="InterPro" id="IPR038178">
    <property type="entry name" value="Kringle_sf"/>
</dbReference>
<reference evidence="6" key="1">
    <citation type="submission" date="2018-11" db="EMBL/GenBank/DDBJ databases">
        <authorList>
            <person name="Alioto T."/>
            <person name="Alioto T."/>
        </authorList>
    </citation>
    <scope>NUCLEOTIDE SEQUENCE</scope>
</reference>
<feature type="domain" description="Kringle" evidence="5">
    <location>
        <begin position="344"/>
        <end position="394"/>
    </location>
</feature>
<dbReference type="PANTHER" id="PTHR24261:SF7">
    <property type="entry name" value="KRINGLE DOMAIN-CONTAINING PROTEIN"/>
    <property type="match status" value="1"/>
</dbReference>
<gene>
    <name evidence="6" type="ORF">MGAL_10B089970</name>
</gene>
<dbReference type="Pfam" id="PF00051">
    <property type="entry name" value="Kringle"/>
    <property type="match status" value="2"/>
</dbReference>
<feature type="chain" id="PRO_5032375438" description="Kringle domain-containing protein" evidence="4">
    <location>
        <begin position="18"/>
        <end position="653"/>
    </location>
</feature>
<dbReference type="CDD" id="cd00108">
    <property type="entry name" value="KR"/>
    <property type="match status" value="1"/>
</dbReference>
<feature type="domain" description="Kringle" evidence="5">
    <location>
        <begin position="473"/>
        <end position="554"/>
    </location>
</feature>
<evidence type="ECO:0000313" key="6">
    <source>
        <dbReference type="EMBL" id="VDI82146.1"/>
    </source>
</evidence>
<dbReference type="Proteomes" id="UP000596742">
    <property type="component" value="Unassembled WGS sequence"/>
</dbReference>
<dbReference type="InterPro" id="IPR000001">
    <property type="entry name" value="Kringle"/>
</dbReference>
<dbReference type="PRINTS" id="PR00018">
    <property type="entry name" value="KRINGLE"/>
</dbReference>
<evidence type="ECO:0000256" key="2">
    <source>
        <dbReference type="ARBA" id="ARBA00023157"/>
    </source>
</evidence>